<dbReference type="Pfam" id="PF13640">
    <property type="entry name" value="2OG-FeII_Oxy_3"/>
    <property type="match status" value="1"/>
</dbReference>
<name>A0A316YXC3_9BASI</name>
<keyword evidence="3" id="KW-0223">Dioxygenase</keyword>
<feature type="domain" description="Fe2OG dioxygenase" evidence="7">
    <location>
        <begin position="132"/>
        <end position="253"/>
    </location>
</feature>
<reference evidence="8 9" key="1">
    <citation type="journal article" date="2018" name="Mol. Biol. Evol.">
        <title>Broad Genomic Sampling Reveals a Smut Pathogenic Ancestry of the Fungal Clade Ustilaginomycotina.</title>
        <authorList>
            <person name="Kijpornyongpan T."/>
            <person name="Mondo S.J."/>
            <person name="Barry K."/>
            <person name="Sandor L."/>
            <person name="Lee J."/>
            <person name="Lipzen A."/>
            <person name="Pangilinan J."/>
            <person name="LaButti K."/>
            <person name="Hainaut M."/>
            <person name="Henrissat B."/>
            <person name="Grigoriev I.V."/>
            <person name="Spatafora J.W."/>
            <person name="Aime M.C."/>
        </authorList>
    </citation>
    <scope>NUCLEOTIDE SEQUENCE [LARGE SCALE GENOMIC DNA]</scope>
    <source>
        <strain evidence="8 9">MCA 4198</strain>
    </source>
</reference>
<dbReference type="GO" id="GO:0004656">
    <property type="term" value="F:procollagen-proline 4-dioxygenase activity"/>
    <property type="evidence" value="ECO:0007669"/>
    <property type="project" value="TreeGrafter"/>
</dbReference>
<comment type="cofactor">
    <cofactor evidence="1">
        <name>L-ascorbate</name>
        <dbReference type="ChEBI" id="CHEBI:38290"/>
    </cofactor>
</comment>
<evidence type="ECO:0000256" key="2">
    <source>
        <dbReference type="ARBA" id="ARBA00022723"/>
    </source>
</evidence>
<evidence type="ECO:0000313" key="8">
    <source>
        <dbReference type="EMBL" id="PWN93298.1"/>
    </source>
</evidence>
<dbReference type="SMART" id="SM00702">
    <property type="entry name" value="P4Hc"/>
    <property type="match status" value="1"/>
</dbReference>
<dbReference type="GeneID" id="37046548"/>
<keyword evidence="2" id="KW-0479">Metal-binding</keyword>
<dbReference type="Proteomes" id="UP000245768">
    <property type="component" value="Unassembled WGS sequence"/>
</dbReference>
<keyword evidence="5" id="KW-0408">Iron</keyword>
<dbReference type="GO" id="GO:0005506">
    <property type="term" value="F:iron ion binding"/>
    <property type="evidence" value="ECO:0007669"/>
    <property type="project" value="InterPro"/>
</dbReference>
<organism evidence="8 9">
    <name type="scientific">Acaromyces ingoldii</name>
    <dbReference type="NCBI Taxonomy" id="215250"/>
    <lineage>
        <taxon>Eukaryota</taxon>
        <taxon>Fungi</taxon>
        <taxon>Dikarya</taxon>
        <taxon>Basidiomycota</taxon>
        <taxon>Ustilaginomycotina</taxon>
        <taxon>Exobasidiomycetes</taxon>
        <taxon>Exobasidiales</taxon>
        <taxon>Cryptobasidiaceae</taxon>
        <taxon>Acaromyces</taxon>
    </lineage>
</organism>
<dbReference type="InterPro" id="IPR044862">
    <property type="entry name" value="Pro_4_hyd_alph_FE2OG_OXY"/>
</dbReference>
<evidence type="ECO:0000256" key="5">
    <source>
        <dbReference type="ARBA" id="ARBA00023004"/>
    </source>
</evidence>
<keyword evidence="4" id="KW-0560">Oxidoreductase</keyword>
<dbReference type="InterPro" id="IPR006620">
    <property type="entry name" value="Pro_4_hyd_alph"/>
</dbReference>
<evidence type="ECO:0000256" key="6">
    <source>
        <dbReference type="SAM" id="MobiDB-lite"/>
    </source>
</evidence>
<dbReference type="InterPro" id="IPR005123">
    <property type="entry name" value="Oxoglu/Fe-dep_dioxygenase_dom"/>
</dbReference>
<evidence type="ECO:0000256" key="4">
    <source>
        <dbReference type="ARBA" id="ARBA00023002"/>
    </source>
</evidence>
<dbReference type="RefSeq" id="XP_025380496.1">
    <property type="nucleotide sequence ID" value="XM_025524632.1"/>
</dbReference>
<dbReference type="InParanoid" id="A0A316YXC3"/>
<dbReference type="AlphaFoldDB" id="A0A316YXC3"/>
<dbReference type="GO" id="GO:0031418">
    <property type="term" value="F:L-ascorbic acid binding"/>
    <property type="evidence" value="ECO:0007669"/>
    <property type="project" value="InterPro"/>
</dbReference>
<dbReference type="Gene3D" id="2.60.120.620">
    <property type="entry name" value="q2cbj1_9rhob like domain"/>
    <property type="match status" value="1"/>
</dbReference>
<dbReference type="EMBL" id="KZ819634">
    <property type="protein sequence ID" value="PWN93298.1"/>
    <property type="molecule type" value="Genomic_DNA"/>
</dbReference>
<evidence type="ECO:0000256" key="3">
    <source>
        <dbReference type="ARBA" id="ARBA00022964"/>
    </source>
</evidence>
<evidence type="ECO:0000256" key="1">
    <source>
        <dbReference type="ARBA" id="ARBA00001961"/>
    </source>
</evidence>
<evidence type="ECO:0000313" key="9">
    <source>
        <dbReference type="Proteomes" id="UP000245768"/>
    </source>
</evidence>
<evidence type="ECO:0000259" key="7">
    <source>
        <dbReference type="PROSITE" id="PS51471"/>
    </source>
</evidence>
<accession>A0A316YXC3</accession>
<gene>
    <name evidence="8" type="ORF">FA10DRAFT_298705</name>
</gene>
<dbReference type="PANTHER" id="PTHR10869">
    <property type="entry name" value="PROLYL 4-HYDROXYLASE ALPHA SUBUNIT"/>
    <property type="match status" value="1"/>
</dbReference>
<dbReference type="OrthoDB" id="69177at2759"/>
<proteinExistence type="predicted"/>
<dbReference type="PANTHER" id="PTHR10869:SF236">
    <property type="entry name" value="PROLYL 4-HYDROXYLASE ALPHA SUBUNIT DOMAIN-CONTAINING PROTEIN"/>
    <property type="match status" value="1"/>
</dbReference>
<dbReference type="InterPro" id="IPR045054">
    <property type="entry name" value="P4HA-like"/>
</dbReference>
<keyword evidence="9" id="KW-1185">Reference proteome</keyword>
<sequence>MGKQKSQTKAVPAKAAPYVFPPSVWTGKKPRTLGPPTTLLASQILLFDSTLLAEECRALVGLFDSPSAAAGTGSSGSCPTLEPSPAARRGEAQRTNHRFSTTDASFAAALFAHTGLAAALSTHLAPTPDGRRPVGLSANIRIYRYDPGAIFGPHYDDHATDPASGLRTEWTLLVYLTGQQDGVDGGQTVFYEDHARPGPGAGAGSKERGRIVAPLSRGTALLHRHGRSCMLHEALPPTRGTKWVLRSDVVFGR</sequence>
<protein>
    <recommendedName>
        <fullName evidence="7">Fe2OG dioxygenase domain-containing protein</fullName>
    </recommendedName>
</protein>
<dbReference type="GO" id="GO:0005783">
    <property type="term" value="C:endoplasmic reticulum"/>
    <property type="evidence" value="ECO:0007669"/>
    <property type="project" value="TreeGrafter"/>
</dbReference>
<feature type="region of interest" description="Disordered" evidence="6">
    <location>
        <begin position="69"/>
        <end position="98"/>
    </location>
</feature>
<dbReference type="PROSITE" id="PS51471">
    <property type="entry name" value="FE2OG_OXY"/>
    <property type="match status" value="1"/>
</dbReference>